<evidence type="ECO:0000256" key="1">
    <source>
        <dbReference type="ARBA" id="ARBA00023002"/>
    </source>
</evidence>
<reference evidence="6 7" key="1">
    <citation type="submission" date="2016-07" db="EMBL/GenBank/DDBJ databases">
        <title>Pervasive Adenine N6-methylation of Active Genes in Fungi.</title>
        <authorList>
            <consortium name="DOE Joint Genome Institute"/>
            <person name="Mondo S.J."/>
            <person name="Dannebaum R.O."/>
            <person name="Kuo R.C."/>
            <person name="Labutti K."/>
            <person name="Haridas S."/>
            <person name="Kuo A."/>
            <person name="Salamov A."/>
            <person name="Ahrendt S.R."/>
            <person name="Lipzen A."/>
            <person name="Sullivan W."/>
            <person name="Andreopoulos W.B."/>
            <person name="Clum A."/>
            <person name="Lindquist E."/>
            <person name="Daum C."/>
            <person name="Ramamoorthy G.K."/>
            <person name="Gryganskyi A."/>
            <person name="Culley D."/>
            <person name="Magnuson J.K."/>
            <person name="James T.Y."/>
            <person name="O'Malley M.A."/>
            <person name="Stajich J.E."/>
            <person name="Spatafora J.W."/>
            <person name="Visel A."/>
            <person name="Grigoriev I.V."/>
        </authorList>
    </citation>
    <scope>NUCLEOTIDE SEQUENCE [LARGE SCALE GENOMIC DNA]</scope>
    <source>
        <strain evidence="6 7">NRRL 1336</strain>
    </source>
</reference>
<dbReference type="FunFam" id="3.20.20.100:FF:000002">
    <property type="entry name" value="2,5-diketo-D-gluconic acid reductase A"/>
    <property type="match status" value="1"/>
</dbReference>
<evidence type="ECO:0000259" key="5">
    <source>
        <dbReference type="Pfam" id="PF00248"/>
    </source>
</evidence>
<dbReference type="OrthoDB" id="416253at2759"/>
<feature type="domain" description="NADP-dependent oxidoreductase" evidence="5">
    <location>
        <begin position="19"/>
        <end position="288"/>
    </location>
</feature>
<accession>A0A1X2IUR0</accession>
<protein>
    <submittedName>
        <fullName evidence="6">NADP-dependent oxidoreductase domain-containing protein</fullName>
    </submittedName>
</protein>
<dbReference type="STRING" id="90262.A0A1X2IUR0"/>
<dbReference type="InterPro" id="IPR023210">
    <property type="entry name" value="NADP_OxRdtase_dom"/>
</dbReference>
<evidence type="ECO:0000256" key="3">
    <source>
        <dbReference type="PIRSR" id="PIRSR000097-2"/>
    </source>
</evidence>
<dbReference type="AlphaFoldDB" id="A0A1X2IUR0"/>
<name>A0A1X2IUR0_9FUNG</name>
<dbReference type="Proteomes" id="UP000193560">
    <property type="component" value="Unassembled WGS sequence"/>
</dbReference>
<evidence type="ECO:0000256" key="4">
    <source>
        <dbReference type="PIRSR" id="PIRSR000097-3"/>
    </source>
</evidence>
<dbReference type="Pfam" id="PF00248">
    <property type="entry name" value="Aldo_ket_red"/>
    <property type="match status" value="1"/>
</dbReference>
<gene>
    <name evidence="6" type="ORF">BCR42DRAFT_406401</name>
</gene>
<dbReference type="PIRSF" id="PIRSF000097">
    <property type="entry name" value="AKR"/>
    <property type="match status" value="1"/>
</dbReference>
<evidence type="ECO:0000313" key="7">
    <source>
        <dbReference type="Proteomes" id="UP000193560"/>
    </source>
</evidence>
<organism evidence="6 7">
    <name type="scientific">Absidia repens</name>
    <dbReference type="NCBI Taxonomy" id="90262"/>
    <lineage>
        <taxon>Eukaryota</taxon>
        <taxon>Fungi</taxon>
        <taxon>Fungi incertae sedis</taxon>
        <taxon>Mucoromycota</taxon>
        <taxon>Mucoromycotina</taxon>
        <taxon>Mucoromycetes</taxon>
        <taxon>Mucorales</taxon>
        <taxon>Cunninghamellaceae</taxon>
        <taxon>Absidia</taxon>
    </lineage>
</organism>
<dbReference type="InterPro" id="IPR020471">
    <property type="entry name" value="AKR"/>
</dbReference>
<keyword evidence="7" id="KW-1185">Reference proteome</keyword>
<dbReference type="PROSITE" id="PS00798">
    <property type="entry name" value="ALDOKETO_REDUCTASE_1"/>
    <property type="match status" value="1"/>
</dbReference>
<feature type="binding site" evidence="3">
    <location>
        <position position="111"/>
    </location>
    <ligand>
        <name>substrate</name>
    </ligand>
</feature>
<feature type="site" description="Lowers pKa of active site Tyr" evidence="4">
    <location>
        <position position="78"/>
    </location>
</feature>
<comment type="caution">
    <text evidence="6">The sequence shown here is derived from an EMBL/GenBank/DDBJ whole genome shotgun (WGS) entry which is preliminary data.</text>
</comment>
<dbReference type="PANTHER" id="PTHR11732">
    <property type="entry name" value="ALDO/KETO REDUCTASE"/>
    <property type="match status" value="1"/>
</dbReference>
<dbReference type="InterPro" id="IPR018170">
    <property type="entry name" value="Aldo/ket_reductase_CS"/>
</dbReference>
<dbReference type="InterPro" id="IPR036812">
    <property type="entry name" value="NAD(P)_OxRdtase_dom_sf"/>
</dbReference>
<dbReference type="CDD" id="cd19071">
    <property type="entry name" value="AKR_AKR1-5-like"/>
    <property type="match status" value="1"/>
</dbReference>
<dbReference type="PRINTS" id="PR00069">
    <property type="entry name" value="ALDKETRDTASE"/>
</dbReference>
<dbReference type="SUPFAM" id="SSF51430">
    <property type="entry name" value="NAD(P)-linked oxidoreductase"/>
    <property type="match status" value="1"/>
</dbReference>
<dbReference type="EMBL" id="MCGE01000004">
    <property type="protein sequence ID" value="ORZ22535.1"/>
    <property type="molecule type" value="Genomic_DNA"/>
</dbReference>
<dbReference type="Gene3D" id="3.20.20.100">
    <property type="entry name" value="NADP-dependent oxidoreductase domain"/>
    <property type="match status" value="1"/>
</dbReference>
<evidence type="ECO:0000256" key="2">
    <source>
        <dbReference type="PIRSR" id="PIRSR000097-1"/>
    </source>
</evidence>
<keyword evidence="1" id="KW-0560">Oxidoreductase</keyword>
<proteinExistence type="predicted"/>
<dbReference type="GO" id="GO:0016616">
    <property type="term" value="F:oxidoreductase activity, acting on the CH-OH group of donors, NAD or NADP as acceptor"/>
    <property type="evidence" value="ECO:0007669"/>
    <property type="project" value="UniProtKB-ARBA"/>
</dbReference>
<sequence>MSSIPSVKLNSGHSFPLIGLGTFGGVDAPHQVYEATKIALKAGYRHIDTAFVYQTEEAVGKAIKDSGIPREEIFVTTKLTESFHKPEHVQPAIELSLKNLGLDYVDLYLVHWPFATEFKGFKVSSHMTGPTTRVDVPIIDTWHAMEKLVDLGLAKSIGVSNFTIPLLDDILSKGKIAPAVNQVELHPYLAQEDLVQYSKQKGIILTAYAPLGNPGMAGKFGEKIDLLQDPVIIRLAEKYNKQPGQILLNWGLNRGYAVIPKSTNEERIKANLVYFKMDQEDIDDLVAFDKKQTIRAFNPVKILGPEYALF</sequence>
<dbReference type="PROSITE" id="PS00062">
    <property type="entry name" value="ALDOKETO_REDUCTASE_2"/>
    <property type="match status" value="1"/>
</dbReference>
<feature type="active site" description="Proton donor" evidence="2">
    <location>
        <position position="53"/>
    </location>
</feature>
<evidence type="ECO:0000313" key="6">
    <source>
        <dbReference type="EMBL" id="ORZ22535.1"/>
    </source>
</evidence>